<dbReference type="InterPro" id="IPR033524">
    <property type="entry name" value="Glu/Leu/Phe/Val_DH_AS"/>
</dbReference>
<dbReference type="Proteomes" id="UP000824118">
    <property type="component" value="Unassembled WGS sequence"/>
</dbReference>
<dbReference type="GO" id="GO:0005829">
    <property type="term" value="C:cytosol"/>
    <property type="evidence" value="ECO:0007669"/>
    <property type="project" value="TreeGrafter"/>
</dbReference>
<keyword evidence="7" id="KW-0547">Nucleotide-binding</keyword>
<dbReference type="InterPro" id="IPR014362">
    <property type="entry name" value="Glu_DH"/>
</dbReference>
<dbReference type="SUPFAM" id="SSF51735">
    <property type="entry name" value="NAD(P)-binding Rossmann-fold domains"/>
    <property type="match status" value="1"/>
</dbReference>
<evidence type="ECO:0000259" key="10">
    <source>
        <dbReference type="SMART" id="SM00839"/>
    </source>
</evidence>
<dbReference type="GO" id="GO:0006537">
    <property type="term" value="P:glutamate biosynthetic process"/>
    <property type="evidence" value="ECO:0007669"/>
    <property type="project" value="TreeGrafter"/>
</dbReference>
<feature type="binding site" evidence="7">
    <location>
        <position position="380"/>
    </location>
    <ligand>
        <name>substrate</name>
    </ligand>
</feature>
<proteinExistence type="inferred from homology"/>
<dbReference type="InterPro" id="IPR006097">
    <property type="entry name" value="Glu/Leu/Phe/Val/Trp_DH_dimer"/>
</dbReference>
<evidence type="ECO:0000256" key="2">
    <source>
        <dbReference type="ARBA" id="ARBA00011643"/>
    </source>
</evidence>
<dbReference type="Pfam" id="PF00208">
    <property type="entry name" value="ELFV_dehydrog"/>
    <property type="match status" value="1"/>
</dbReference>
<dbReference type="PIRSF" id="PIRSF000185">
    <property type="entry name" value="Glu_DH"/>
    <property type="match status" value="1"/>
</dbReference>
<feature type="active site" description="Proton donor" evidence="6">
    <location>
        <position position="126"/>
    </location>
</feature>
<feature type="domain" description="Glutamate/phenylalanine/leucine/valine/L-tryptophan dehydrogenase C-terminal" evidence="10">
    <location>
        <begin position="203"/>
        <end position="446"/>
    </location>
</feature>
<dbReference type="PANTHER" id="PTHR43571:SF1">
    <property type="entry name" value="NADP-SPECIFIC GLUTAMATE DEHYDROGENASE 1-RELATED"/>
    <property type="match status" value="1"/>
</dbReference>
<evidence type="ECO:0000256" key="9">
    <source>
        <dbReference type="RuleBase" id="RU004417"/>
    </source>
</evidence>
<protein>
    <recommendedName>
        <fullName evidence="3 5">Glutamate dehydrogenase</fullName>
    </recommendedName>
</protein>
<comment type="similarity">
    <text evidence="1 5 9">Belongs to the Glu/Leu/Phe/Val dehydrogenases family.</text>
</comment>
<comment type="subunit">
    <text evidence="2">Homohexamer.</text>
</comment>
<dbReference type="InterPro" id="IPR006096">
    <property type="entry name" value="Glu/Leu/Phe/Val/Trp_DH_C"/>
</dbReference>
<dbReference type="FunFam" id="3.40.50.10860:FF:000002">
    <property type="entry name" value="Glutamate dehydrogenase"/>
    <property type="match status" value="1"/>
</dbReference>
<evidence type="ECO:0000256" key="1">
    <source>
        <dbReference type="ARBA" id="ARBA00006382"/>
    </source>
</evidence>
<dbReference type="FunFam" id="3.40.50.720:FF:000030">
    <property type="entry name" value="Glutamate dehydrogenase"/>
    <property type="match status" value="1"/>
</dbReference>
<dbReference type="InterPro" id="IPR036291">
    <property type="entry name" value="NAD(P)-bd_dom_sf"/>
</dbReference>
<feature type="binding site" evidence="7">
    <location>
        <position position="210"/>
    </location>
    <ligand>
        <name>NAD(+)</name>
        <dbReference type="ChEBI" id="CHEBI:57540"/>
    </ligand>
</feature>
<dbReference type="AlphaFoldDB" id="A0A9D1S7L8"/>
<dbReference type="Gene3D" id="1.10.285.10">
    <property type="entry name" value="Glutamate Dehydrogenase, chain A, domain 3"/>
    <property type="match status" value="2"/>
</dbReference>
<keyword evidence="7" id="KW-0520">NAD</keyword>
<dbReference type="PRINTS" id="PR00082">
    <property type="entry name" value="GLFDHDRGNASE"/>
</dbReference>
<dbReference type="GO" id="GO:0004354">
    <property type="term" value="F:glutamate dehydrogenase (NADP+) activity"/>
    <property type="evidence" value="ECO:0007669"/>
    <property type="project" value="TreeGrafter"/>
</dbReference>
<dbReference type="Gene3D" id="3.40.50.10860">
    <property type="entry name" value="Leucine Dehydrogenase, chain A, domain 1"/>
    <property type="match status" value="1"/>
</dbReference>
<dbReference type="InterPro" id="IPR050724">
    <property type="entry name" value="Glu_Leu_Phe_Val_DH"/>
</dbReference>
<evidence type="ECO:0000313" key="12">
    <source>
        <dbReference type="Proteomes" id="UP000824118"/>
    </source>
</evidence>
<dbReference type="PROSITE" id="PS00074">
    <property type="entry name" value="GLFV_DEHYDROGENASE"/>
    <property type="match status" value="1"/>
</dbReference>
<feature type="site" description="Important for catalysis" evidence="8">
    <location>
        <position position="166"/>
    </location>
</feature>
<reference evidence="11" key="1">
    <citation type="submission" date="2020-10" db="EMBL/GenBank/DDBJ databases">
        <authorList>
            <person name="Gilroy R."/>
        </authorList>
    </citation>
    <scope>NUCLEOTIDE SEQUENCE</scope>
    <source>
        <strain evidence="11">ChiGjej1B1-1684</strain>
    </source>
</reference>
<dbReference type="NCBIfam" id="NF006929">
    <property type="entry name" value="PRK09414.1"/>
    <property type="match status" value="1"/>
</dbReference>
<evidence type="ECO:0000313" key="11">
    <source>
        <dbReference type="EMBL" id="HIU49865.1"/>
    </source>
</evidence>
<sequence>MNDYMQRVLDTVKKRNAGEPEFIQSVEEVFKSLEVVFDKHPEYEKAGLLERMVEPDRLFSFRVSWMDDNGNVQVNRGFRCQFNGAIGPYKGGLRFHPSVYQGIIKFLGFEQTFKNSLTGLPIGGGKGGSDFDPKGKSDAEIMRFCQSFMTELYKYIGPDTDVPAGDIGVGGREIGYMYGQYKRIRSAFENGVLTGKGLSYGGSLIRPEATGFGAIYYLLEVLKHFGDDIKGKTVVASGYGNVTWGAALKLAELGAKVITISGSDGYAYDPDGVVTEEKINYLLYMRACGHGSAKMYADKFGVEYHKGEKPWGVKGDIVLPCATQNEVGMEEAKKIVENGTKYYIEVSNMPTSNEALEYLKANLLAVAPSKAANAGGVATSALEMCQNSMRYSWTAEEVDAKLKQIMKNIHDMSAEAAEEYGLGYDLVAGANIAGFKKVADAMMAEGLI</sequence>
<name>A0A9D1S7L8_9FIRM</name>
<dbReference type="SMART" id="SM00839">
    <property type="entry name" value="ELFV_dehydrog"/>
    <property type="match status" value="1"/>
</dbReference>
<dbReference type="EMBL" id="DVNG01000033">
    <property type="protein sequence ID" value="HIU49865.1"/>
    <property type="molecule type" value="Genomic_DNA"/>
</dbReference>
<feature type="binding site" evidence="7">
    <location>
        <position position="114"/>
    </location>
    <ligand>
        <name>substrate</name>
    </ligand>
</feature>
<evidence type="ECO:0000256" key="4">
    <source>
        <dbReference type="ARBA" id="ARBA00023002"/>
    </source>
</evidence>
<dbReference type="PANTHER" id="PTHR43571">
    <property type="entry name" value="NADP-SPECIFIC GLUTAMATE DEHYDROGENASE 1-RELATED"/>
    <property type="match status" value="1"/>
</dbReference>
<dbReference type="InterPro" id="IPR046346">
    <property type="entry name" value="Aminoacid_DH-like_N_sf"/>
</dbReference>
<evidence type="ECO:0000256" key="3">
    <source>
        <dbReference type="ARBA" id="ARBA00012896"/>
    </source>
</evidence>
<keyword evidence="4 5" id="KW-0560">Oxidoreductase</keyword>
<dbReference type="InterPro" id="IPR033922">
    <property type="entry name" value="NAD_bind_Glu_DH"/>
</dbReference>
<accession>A0A9D1S7L8</accession>
<dbReference type="Pfam" id="PF02812">
    <property type="entry name" value="ELFV_dehydrog_N"/>
    <property type="match status" value="1"/>
</dbReference>
<dbReference type="CDD" id="cd05313">
    <property type="entry name" value="NAD_bind_2_Glu_DH"/>
    <property type="match status" value="1"/>
</dbReference>
<dbReference type="InterPro" id="IPR006095">
    <property type="entry name" value="Glu/Leu/Phe/Val/Trp_DH"/>
</dbReference>
<dbReference type="FunFam" id="1.10.285.10:FF:000008">
    <property type="entry name" value="Glutamate dehydrogenase"/>
    <property type="match status" value="1"/>
</dbReference>
<dbReference type="Gene3D" id="3.40.50.720">
    <property type="entry name" value="NAD(P)-binding Rossmann-like Domain"/>
    <property type="match status" value="1"/>
</dbReference>
<dbReference type="GO" id="GO:0000166">
    <property type="term" value="F:nucleotide binding"/>
    <property type="evidence" value="ECO:0007669"/>
    <property type="project" value="UniProtKB-KW"/>
</dbReference>
<evidence type="ECO:0000256" key="5">
    <source>
        <dbReference type="PIRNR" id="PIRNR000185"/>
    </source>
</evidence>
<evidence type="ECO:0000256" key="8">
    <source>
        <dbReference type="PIRSR" id="PIRSR000185-3"/>
    </source>
</evidence>
<evidence type="ECO:0000256" key="7">
    <source>
        <dbReference type="PIRSR" id="PIRSR000185-2"/>
    </source>
</evidence>
<feature type="binding site" evidence="7">
    <location>
        <position position="90"/>
    </location>
    <ligand>
        <name>substrate</name>
    </ligand>
</feature>
<feature type="binding site" evidence="7">
    <location>
        <position position="241"/>
    </location>
    <ligand>
        <name>NAD(+)</name>
        <dbReference type="ChEBI" id="CHEBI:57540"/>
    </ligand>
</feature>
<dbReference type="SUPFAM" id="SSF53223">
    <property type="entry name" value="Aminoacid dehydrogenase-like, N-terminal domain"/>
    <property type="match status" value="1"/>
</dbReference>
<reference evidence="11" key="2">
    <citation type="journal article" date="2021" name="PeerJ">
        <title>Extensive microbial diversity within the chicken gut microbiome revealed by metagenomics and culture.</title>
        <authorList>
            <person name="Gilroy R."/>
            <person name="Ravi A."/>
            <person name="Getino M."/>
            <person name="Pursley I."/>
            <person name="Horton D.L."/>
            <person name="Alikhan N.F."/>
            <person name="Baker D."/>
            <person name="Gharbi K."/>
            <person name="Hall N."/>
            <person name="Watson M."/>
            <person name="Adriaenssens E.M."/>
            <person name="Foster-Nyarko E."/>
            <person name="Jarju S."/>
            <person name="Secka A."/>
            <person name="Antonio M."/>
            <person name="Oren A."/>
            <person name="Chaudhuri R.R."/>
            <person name="La Ragione R."/>
            <person name="Hildebrand F."/>
            <person name="Pallen M.J."/>
        </authorList>
    </citation>
    <scope>NUCLEOTIDE SEQUENCE</scope>
    <source>
        <strain evidence="11">ChiGjej1B1-1684</strain>
    </source>
</reference>
<dbReference type="FunFam" id="1.10.285.10:FF:000001">
    <property type="entry name" value="Glutamate dehydrogenase"/>
    <property type="match status" value="1"/>
</dbReference>
<feature type="binding site" evidence="7">
    <location>
        <position position="165"/>
    </location>
    <ligand>
        <name>substrate</name>
    </ligand>
</feature>
<organism evidence="11 12">
    <name type="scientific">Candidatus Limousia pullorum</name>
    <dbReference type="NCBI Taxonomy" id="2840860"/>
    <lineage>
        <taxon>Bacteria</taxon>
        <taxon>Bacillati</taxon>
        <taxon>Bacillota</taxon>
        <taxon>Clostridia</taxon>
        <taxon>Eubacteriales</taxon>
        <taxon>Oscillospiraceae</taxon>
        <taxon>Oscillospiraceae incertae sedis</taxon>
        <taxon>Candidatus Limousia</taxon>
    </lineage>
</organism>
<gene>
    <name evidence="11" type="primary">gdhA</name>
    <name evidence="11" type="ORF">IAD22_02465</name>
</gene>
<feature type="binding site" evidence="7">
    <location>
        <position position="111"/>
    </location>
    <ligand>
        <name>substrate</name>
    </ligand>
</feature>
<comment type="caution">
    <text evidence="11">The sequence shown here is derived from an EMBL/GenBank/DDBJ whole genome shotgun (WGS) entry which is preliminary data.</text>
</comment>
<evidence type="ECO:0000256" key="6">
    <source>
        <dbReference type="PIRSR" id="PIRSR000185-1"/>
    </source>
</evidence>